<keyword evidence="2" id="KW-1185">Reference proteome</keyword>
<gene>
    <name evidence="1" type="ORF">B0I21_11087</name>
</gene>
<name>A0A4R7CX17_9SPHI</name>
<evidence type="ECO:0000313" key="2">
    <source>
        <dbReference type="Proteomes" id="UP000294752"/>
    </source>
</evidence>
<proteinExistence type="predicted"/>
<dbReference type="Proteomes" id="UP000294752">
    <property type="component" value="Unassembled WGS sequence"/>
</dbReference>
<dbReference type="EMBL" id="SNZV01000010">
    <property type="protein sequence ID" value="TDS09810.1"/>
    <property type="molecule type" value="Genomic_DNA"/>
</dbReference>
<comment type="caution">
    <text evidence="1">The sequence shown here is derived from an EMBL/GenBank/DDBJ whole genome shotgun (WGS) entry which is preliminary data.</text>
</comment>
<protein>
    <submittedName>
        <fullName evidence="1">Uncharacterized protein</fullName>
    </submittedName>
</protein>
<dbReference type="AlphaFoldDB" id="A0A4R7CX17"/>
<organism evidence="1 2">
    <name type="scientific">Sphingobacterium paludis</name>
    <dbReference type="NCBI Taxonomy" id="1476465"/>
    <lineage>
        <taxon>Bacteria</taxon>
        <taxon>Pseudomonadati</taxon>
        <taxon>Bacteroidota</taxon>
        <taxon>Sphingobacteriia</taxon>
        <taxon>Sphingobacteriales</taxon>
        <taxon>Sphingobacteriaceae</taxon>
        <taxon>Sphingobacterium</taxon>
    </lineage>
</organism>
<reference evidence="1 2" key="1">
    <citation type="submission" date="2019-03" db="EMBL/GenBank/DDBJ databases">
        <title>Genomic Encyclopedia of Type Strains, Phase III (KMG-III): the genomes of soil and plant-associated and newly described type strains.</title>
        <authorList>
            <person name="Whitman W."/>
        </authorList>
    </citation>
    <scope>NUCLEOTIDE SEQUENCE [LARGE SCALE GENOMIC DNA]</scope>
    <source>
        <strain evidence="1 2">CGMCC 1.12801</strain>
    </source>
</reference>
<evidence type="ECO:0000313" key="1">
    <source>
        <dbReference type="EMBL" id="TDS09810.1"/>
    </source>
</evidence>
<sequence length="44" mass="5291">MIVEYYGKKIQYAIKQHRFKETYSVTYLNILECIGHIINDIKGR</sequence>
<accession>A0A4R7CX17</accession>